<organism evidence="1 2">
    <name type="scientific">Carpediemonas membranifera</name>
    <dbReference type="NCBI Taxonomy" id="201153"/>
    <lineage>
        <taxon>Eukaryota</taxon>
        <taxon>Metamonada</taxon>
        <taxon>Carpediemonas-like organisms</taxon>
        <taxon>Carpediemonas</taxon>
    </lineage>
</organism>
<sequence length="218" mass="23395">MKPDLDIFYIPQASDSDLHLSEADFSSDAELEELPAESPSSIPNLMKEIRPMEGSKSTHLLFAPVSFTKEVDLVGSDQLHKSASLTLEAITPRARMISPRIEVEVDEIFTASATEATCTSGRTSTLEFSASLSTSRRPSAFSPGRSPVACFGRPLASPQFLPSPRGAKGAKRLSVSGSIKTLSSHTTRSSTPITLVKHAMAVLSIDDAVDAQRENYGN</sequence>
<dbReference type="Proteomes" id="UP000717585">
    <property type="component" value="Unassembled WGS sequence"/>
</dbReference>
<gene>
    <name evidence="1" type="ORF">J8273_0400</name>
</gene>
<proteinExistence type="predicted"/>
<dbReference type="AlphaFoldDB" id="A0A8J6AXX2"/>
<accession>A0A8J6AXX2</accession>
<dbReference type="EMBL" id="JAHDYR010000012">
    <property type="protein sequence ID" value="KAG9395180.1"/>
    <property type="molecule type" value="Genomic_DNA"/>
</dbReference>
<keyword evidence="2" id="KW-1185">Reference proteome</keyword>
<evidence type="ECO:0000313" key="1">
    <source>
        <dbReference type="EMBL" id="KAG9395180.1"/>
    </source>
</evidence>
<protein>
    <submittedName>
        <fullName evidence="1">Uncharacterized protein</fullName>
    </submittedName>
</protein>
<comment type="caution">
    <text evidence="1">The sequence shown here is derived from an EMBL/GenBank/DDBJ whole genome shotgun (WGS) entry which is preliminary data.</text>
</comment>
<name>A0A8J6AXX2_9EUKA</name>
<reference evidence="1" key="1">
    <citation type="submission" date="2021-05" db="EMBL/GenBank/DDBJ databases">
        <title>A free-living protist that lacks canonical eukaryotic 1 DNA replication and segregation systems.</title>
        <authorList>
            <person name="Salas-Leiva D.E."/>
            <person name="Tromer E.C."/>
            <person name="Curtis B.A."/>
            <person name="Jerlstrom-Hultqvist J."/>
            <person name="Kolisko M."/>
            <person name="Yi Z."/>
            <person name="Salas-Leiva J.S."/>
            <person name="Gallot-Lavallee L."/>
            <person name="Kops G.J.P.L."/>
            <person name="Archibald J.M."/>
            <person name="Simpson A.G.B."/>
            <person name="Roger A.J."/>
        </authorList>
    </citation>
    <scope>NUCLEOTIDE SEQUENCE</scope>
    <source>
        <strain evidence="1">BICM</strain>
    </source>
</reference>
<evidence type="ECO:0000313" key="2">
    <source>
        <dbReference type="Proteomes" id="UP000717585"/>
    </source>
</evidence>